<feature type="chain" id="PRO_5002596592" description="DUF3597 domain-containing protein" evidence="1">
    <location>
        <begin position="18"/>
        <end position="126"/>
    </location>
</feature>
<dbReference type="EMBL" id="JZWI01000022">
    <property type="protein sequence ID" value="KLN54576.1"/>
    <property type="molecule type" value="Genomic_DNA"/>
</dbReference>
<gene>
    <name evidence="3" type="ORF">VPARA_42180</name>
</gene>
<protein>
    <recommendedName>
        <fullName evidence="2">DUF3597 domain-containing protein</fullName>
    </recommendedName>
</protein>
<reference evidence="3 4" key="1">
    <citation type="submission" date="2015-03" db="EMBL/GenBank/DDBJ databases">
        <title>Genome sequence of Variovorax paradoxus TBEA6.</title>
        <authorList>
            <person name="Poehlein A."/>
            <person name="Schuldes J."/>
            <person name="Wuebbeler J.H."/>
            <person name="Hiessl S."/>
            <person name="Steinbuechel A."/>
            <person name="Daniel R."/>
        </authorList>
    </citation>
    <scope>NUCLEOTIDE SEQUENCE [LARGE SCALE GENOMIC DNA]</scope>
    <source>
        <strain evidence="3 4">TBEA6</strain>
    </source>
</reference>
<accession>A0A0H2LXV4</accession>
<evidence type="ECO:0000256" key="1">
    <source>
        <dbReference type="SAM" id="SignalP"/>
    </source>
</evidence>
<sequence length="126" mass="12861">MSIFGSILSKIFPSANAAPVPAAPAAPAPAGAPAAAAPPPAITVVDVEALLDGMPGASSLNWRTSIVDLMKLLGLDSSLDARKQLAAELSYGADTSDSAKMNIWLHRQVMTKLAANGGKVPAELRD</sequence>
<evidence type="ECO:0000313" key="4">
    <source>
        <dbReference type="Proteomes" id="UP000035170"/>
    </source>
</evidence>
<organism evidence="3 4">
    <name type="scientific">Variovorax paradoxus</name>
    <dbReference type="NCBI Taxonomy" id="34073"/>
    <lineage>
        <taxon>Bacteria</taxon>
        <taxon>Pseudomonadati</taxon>
        <taxon>Pseudomonadota</taxon>
        <taxon>Betaproteobacteria</taxon>
        <taxon>Burkholderiales</taxon>
        <taxon>Comamonadaceae</taxon>
        <taxon>Variovorax</taxon>
    </lineage>
</organism>
<dbReference type="AlphaFoldDB" id="A0A0H2LXV4"/>
<keyword evidence="4" id="KW-1185">Reference proteome</keyword>
<dbReference type="InterPro" id="IPR022016">
    <property type="entry name" value="DUF3597"/>
</dbReference>
<feature type="signal peptide" evidence="1">
    <location>
        <begin position="1"/>
        <end position="17"/>
    </location>
</feature>
<dbReference type="Pfam" id="PF12200">
    <property type="entry name" value="DUF3597"/>
    <property type="match status" value="1"/>
</dbReference>
<keyword evidence="1" id="KW-0732">Signal</keyword>
<dbReference type="PATRIC" id="fig|34073.19.peg.4319"/>
<name>A0A0H2LXV4_VARPD</name>
<dbReference type="SUPFAM" id="SSF158634">
    <property type="entry name" value="RPA2825-like"/>
    <property type="match status" value="1"/>
</dbReference>
<feature type="domain" description="DUF3597" evidence="2">
    <location>
        <begin position="3"/>
        <end position="121"/>
    </location>
</feature>
<dbReference type="RefSeq" id="WP_047785877.1">
    <property type="nucleotide sequence ID" value="NZ_JZWI01000022.1"/>
</dbReference>
<comment type="caution">
    <text evidence="3">The sequence shown here is derived from an EMBL/GenBank/DDBJ whole genome shotgun (WGS) entry which is preliminary data.</text>
</comment>
<proteinExistence type="predicted"/>
<evidence type="ECO:0000313" key="3">
    <source>
        <dbReference type="EMBL" id="KLN54576.1"/>
    </source>
</evidence>
<evidence type="ECO:0000259" key="2">
    <source>
        <dbReference type="Pfam" id="PF12200"/>
    </source>
</evidence>
<dbReference type="Proteomes" id="UP000035170">
    <property type="component" value="Unassembled WGS sequence"/>
</dbReference>